<accession>A0A644UGI3</accession>
<dbReference type="AlphaFoldDB" id="A0A644UGI3"/>
<organism evidence="1">
    <name type="scientific">bioreactor metagenome</name>
    <dbReference type="NCBI Taxonomy" id="1076179"/>
    <lineage>
        <taxon>unclassified sequences</taxon>
        <taxon>metagenomes</taxon>
        <taxon>ecological metagenomes</taxon>
    </lineage>
</organism>
<proteinExistence type="predicted"/>
<gene>
    <name evidence="1" type="ORF">SDC9_23804</name>
</gene>
<evidence type="ECO:0000313" key="1">
    <source>
        <dbReference type="EMBL" id="MPL77943.1"/>
    </source>
</evidence>
<protein>
    <submittedName>
        <fullName evidence="1">Uncharacterized protein</fullName>
    </submittedName>
</protein>
<name>A0A644UGI3_9ZZZZ</name>
<reference evidence="1" key="1">
    <citation type="submission" date="2019-08" db="EMBL/GenBank/DDBJ databases">
        <authorList>
            <person name="Kucharzyk K."/>
            <person name="Murdoch R.W."/>
            <person name="Higgins S."/>
            <person name="Loffler F."/>
        </authorList>
    </citation>
    <scope>NUCLEOTIDE SEQUENCE</scope>
</reference>
<sequence length="126" mass="13913">MIVLCGFAGTQKNRSADTEYRGTGKLFCSSGDLITGGAEKLQGKREKIRQKARKNPGVKRKKYWGVGLYASEEHVGVHCLCAEELFTECRGDRGCIFFAAEDIDIRCIGVVGEVSREERGLDELGH</sequence>
<comment type="caution">
    <text evidence="1">The sequence shown here is derived from an EMBL/GenBank/DDBJ whole genome shotgun (WGS) entry which is preliminary data.</text>
</comment>
<dbReference type="EMBL" id="VSSQ01000111">
    <property type="protein sequence ID" value="MPL77943.1"/>
    <property type="molecule type" value="Genomic_DNA"/>
</dbReference>